<keyword evidence="4" id="KW-0808">Transferase</keyword>
<dbReference type="SMART" id="SM00086">
    <property type="entry name" value="PAC"/>
    <property type="match status" value="2"/>
</dbReference>
<dbReference type="PROSITE" id="PS50109">
    <property type="entry name" value="HIS_KIN"/>
    <property type="match status" value="1"/>
</dbReference>
<keyword evidence="9" id="KW-0175">Coiled coil</keyword>
<dbReference type="PANTHER" id="PTHR43065:SF46">
    <property type="entry name" value="C4-DICARBOXYLATE TRANSPORT SENSOR PROTEIN DCTB"/>
    <property type="match status" value="1"/>
</dbReference>
<feature type="domain" description="PAS" evidence="11">
    <location>
        <begin position="204"/>
        <end position="228"/>
    </location>
</feature>
<dbReference type="SMART" id="SM00091">
    <property type="entry name" value="PAS"/>
    <property type="match status" value="2"/>
</dbReference>
<dbReference type="InterPro" id="IPR000014">
    <property type="entry name" value="PAS"/>
</dbReference>
<evidence type="ECO:0000256" key="6">
    <source>
        <dbReference type="ARBA" id="ARBA00022777"/>
    </source>
</evidence>
<dbReference type="SMART" id="SM00388">
    <property type="entry name" value="HisKA"/>
    <property type="match status" value="1"/>
</dbReference>
<evidence type="ECO:0000256" key="1">
    <source>
        <dbReference type="ARBA" id="ARBA00000085"/>
    </source>
</evidence>
<dbReference type="PRINTS" id="PR00344">
    <property type="entry name" value="BCTRLSENSOR"/>
</dbReference>
<keyword evidence="3" id="KW-0597">Phosphoprotein</keyword>
<gene>
    <name evidence="13" type="ORF">SYNTR_0747</name>
</gene>
<dbReference type="CDD" id="cd00130">
    <property type="entry name" value="PAS"/>
    <property type="match status" value="2"/>
</dbReference>
<feature type="domain" description="PAC" evidence="12">
    <location>
        <begin position="253"/>
        <end position="303"/>
    </location>
</feature>
<evidence type="ECO:0000256" key="5">
    <source>
        <dbReference type="ARBA" id="ARBA00022741"/>
    </source>
</evidence>
<feature type="domain" description="PAC" evidence="12">
    <location>
        <begin position="125"/>
        <end position="178"/>
    </location>
</feature>
<dbReference type="SUPFAM" id="SSF55874">
    <property type="entry name" value="ATPase domain of HSP90 chaperone/DNA topoisomerase II/histidine kinase"/>
    <property type="match status" value="1"/>
</dbReference>
<accession>A0A6I6DFZ1</accession>
<keyword evidence="5" id="KW-0547">Nucleotide-binding</keyword>
<dbReference type="CDD" id="cd00082">
    <property type="entry name" value="HisKA"/>
    <property type="match status" value="1"/>
</dbReference>
<proteinExistence type="predicted"/>
<evidence type="ECO:0000259" key="10">
    <source>
        <dbReference type="PROSITE" id="PS50109"/>
    </source>
</evidence>
<dbReference type="SMART" id="SM00387">
    <property type="entry name" value="HATPase_c"/>
    <property type="match status" value="1"/>
</dbReference>
<dbReference type="OrthoDB" id="9784397at2"/>
<feature type="domain" description="PAS" evidence="11">
    <location>
        <begin position="35"/>
        <end position="80"/>
    </location>
</feature>
<dbReference type="Gene3D" id="1.10.287.130">
    <property type="match status" value="1"/>
</dbReference>
<dbReference type="InterPro" id="IPR013767">
    <property type="entry name" value="PAS_fold"/>
</dbReference>
<organism evidence="13 14">
    <name type="scientific">Candidatus Syntrophocurvum alkaliphilum</name>
    <dbReference type="NCBI Taxonomy" id="2293317"/>
    <lineage>
        <taxon>Bacteria</taxon>
        <taxon>Bacillati</taxon>
        <taxon>Bacillota</taxon>
        <taxon>Clostridia</taxon>
        <taxon>Eubacteriales</taxon>
        <taxon>Syntrophomonadaceae</taxon>
        <taxon>Candidatus Syntrophocurvum</taxon>
    </lineage>
</organism>
<dbReference type="InterPro" id="IPR036890">
    <property type="entry name" value="HATPase_C_sf"/>
</dbReference>
<dbReference type="PROSITE" id="PS50112">
    <property type="entry name" value="PAS"/>
    <property type="match status" value="2"/>
</dbReference>
<dbReference type="InterPro" id="IPR004358">
    <property type="entry name" value="Sig_transdc_His_kin-like_C"/>
</dbReference>
<dbReference type="Pfam" id="PF00989">
    <property type="entry name" value="PAS"/>
    <property type="match status" value="1"/>
</dbReference>
<dbReference type="Gene3D" id="3.30.565.10">
    <property type="entry name" value="Histidine kinase-like ATPase, C-terminal domain"/>
    <property type="match status" value="1"/>
</dbReference>
<feature type="domain" description="Histidine kinase" evidence="10">
    <location>
        <begin position="316"/>
        <end position="519"/>
    </location>
</feature>
<evidence type="ECO:0000256" key="8">
    <source>
        <dbReference type="ARBA" id="ARBA00023012"/>
    </source>
</evidence>
<dbReference type="AlphaFoldDB" id="A0A6I6DFZ1"/>
<dbReference type="PROSITE" id="PS50113">
    <property type="entry name" value="PAC"/>
    <property type="match status" value="2"/>
</dbReference>
<evidence type="ECO:0000313" key="13">
    <source>
        <dbReference type="EMBL" id="QGT99340.1"/>
    </source>
</evidence>
<dbReference type="Pfam" id="PF13426">
    <property type="entry name" value="PAS_9"/>
    <property type="match status" value="1"/>
</dbReference>
<protein>
    <recommendedName>
        <fullName evidence="2">histidine kinase</fullName>
        <ecNumber evidence="2">2.7.13.3</ecNumber>
    </recommendedName>
</protein>
<comment type="catalytic activity">
    <reaction evidence="1">
        <text>ATP + protein L-histidine = ADP + protein N-phospho-L-histidine.</text>
        <dbReference type="EC" id="2.7.13.3"/>
    </reaction>
</comment>
<dbReference type="InterPro" id="IPR000700">
    <property type="entry name" value="PAS-assoc_C"/>
</dbReference>
<sequence length="519" mass="58991">MREASREKEDLISELISLRQENEKLKASKGINIELQQQMEQVIELLPDATLVINLQGQVVFWNKAMQDMTGVPKEQMIGKGNYEYAIPFYGERRPIIIDLVLMSDNKYSEIKNKYDFVKPGDNNLFGEVYVPKTYNGKGAYLWASASKLVDTKGNICGAISSIRDISDRKQAEKDLRNAEERFSKAFMLSPMPMCISTRDEAIFLDVNESFLQTVGYSREELIGRSWLEVNFWDDVSDHDSILKRLQNYEKVREIEIKYNTKLGEKRLALLSAEPIRLNEADCLVTMFSDITERKQMENDLARLDRLNLIGEMAASIGHEIRNPMTAIRGFIQLINGQERYEKDKAYFDLMIEELDRANGIISEYLRMAKDKIVNLQPHYIDNVVKAIYPMLKADANLKGMNIELDLGNPPMALIDKNEIRQLILNITRNGLEAMSEGGTLTIGTRLVNKEIILFISDQGHGLDTEVIDKLGTPFVTTKNEGTGLGLAVCYSIAARHNARIDFDTGPKGTTFYFCFPTS</sequence>
<feature type="coiled-coil region" evidence="9">
    <location>
        <begin position="1"/>
        <end position="28"/>
    </location>
</feature>
<keyword evidence="8" id="KW-0902">Two-component regulatory system</keyword>
<evidence type="ECO:0000256" key="7">
    <source>
        <dbReference type="ARBA" id="ARBA00022840"/>
    </source>
</evidence>
<dbReference type="GO" id="GO:0005524">
    <property type="term" value="F:ATP binding"/>
    <property type="evidence" value="ECO:0007669"/>
    <property type="project" value="UniProtKB-KW"/>
</dbReference>
<reference evidence="14" key="1">
    <citation type="journal article" date="2019" name="Microbiology">
        <title>Complete Genome Sequence of an Uncultured Bacterium of the Candidate Phylum Bipolaricaulota.</title>
        <authorList>
            <person name="Kadnikov V.V."/>
            <person name="Mardanov A.V."/>
            <person name="Beletsky A.V."/>
            <person name="Frank Y.A."/>
            <person name="Karnachuk O.V."/>
            <person name="Ravin N.V."/>
        </authorList>
    </citation>
    <scope>NUCLEOTIDE SEQUENCE [LARGE SCALE GENOMIC DNA]</scope>
</reference>
<dbReference type="InterPro" id="IPR036097">
    <property type="entry name" value="HisK_dim/P_sf"/>
</dbReference>
<dbReference type="KEGG" id="salq:SYNTR_0747"/>
<evidence type="ECO:0000256" key="9">
    <source>
        <dbReference type="SAM" id="Coils"/>
    </source>
</evidence>
<dbReference type="InterPro" id="IPR035965">
    <property type="entry name" value="PAS-like_dom_sf"/>
</dbReference>
<dbReference type="PANTHER" id="PTHR43065">
    <property type="entry name" value="SENSOR HISTIDINE KINASE"/>
    <property type="match status" value="1"/>
</dbReference>
<keyword evidence="7" id="KW-0067">ATP-binding</keyword>
<evidence type="ECO:0000259" key="12">
    <source>
        <dbReference type="PROSITE" id="PS50113"/>
    </source>
</evidence>
<dbReference type="NCBIfam" id="TIGR00229">
    <property type="entry name" value="sensory_box"/>
    <property type="match status" value="2"/>
</dbReference>
<keyword evidence="14" id="KW-1185">Reference proteome</keyword>
<evidence type="ECO:0000256" key="4">
    <source>
        <dbReference type="ARBA" id="ARBA00022679"/>
    </source>
</evidence>
<dbReference type="Pfam" id="PF00512">
    <property type="entry name" value="HisKA"/>
    <property type="match status" value="1"/>
</dbReference>
<dbReference type="Proteomes" id="UP000426444">
    <property type="component" value="Chromosome"/>
</dbReference>
<dbReference type="GO" id="GO:0000155">
    <property type="term" value="F:phosphorelay sensor kinase activity"/>
    <property type="evidence" value="ECO:0007669"/>
    <property type="project" value="InterPro"/>
</dbReference>
<dbReference type="EMBL" id="CP046457">
    <property type="protein sequence ID" value="QGT99340.1"/>
    <property type="molecule type" value="Genomic_DNA"/>
</dbReference>
<name>A0A6I6DFZ1_9FIRM</name>
<dbReference type="InterPro" id="IPR005467">
    <property type="entry name" value="His_kinase_dom"/>
</dbReference>
<evidence type="ECO:0000259" key="11">
    <source>
        <dbReference type="PROSITE" id="PS50112"/>
    </source>
</evidence>
<dbReference type="InterPro" id="IPR001610">
    <property type="entry name" value="PAC"/>
</dbReference>
<dbReference type="SUPFAM" id="SSF47384">
    <property type="entry name" value="Homodimeric domain of signal transducing histidine kinase"/>
    <property type="match status" value="1"/>
</dbReference>
<evidence type="ECO:0000256" key="2">
    <source>
        <dbReference type="ARBA" id="ARBA00012438"/>
    </source>
</evidence>
<keyword evidence="6 13" id="KW-0418">Kinase</keyword>
<dbReference type="Gene3D" id="3.30.450.20">
    <property type="entry name" value="PAS domain"/>
    <property type="match status" value="2"/>
</dbReference>
<evidence type="ECO:0000256" key="3">
    <source>
        <dbReference type="ARBA" id="ARBA00022553"/>
    </source>
</evidence>
<dbReference type="GO" id="GO:0006355">
    <property type="term" value="P:regulation of DNA-templated transcription"/>
    <property type="evidence" value="ECO:0007669"/>
    <property type="project" value="InterPro"/>
</dbReference>
<dbReference type="InterPro" id="IPR003661">
    <property type="entry name" value="HisK_dim/P_dom"/>
</dbReference>
<dbReference type="InterPro" id="IPR003594">
    <property type="entry name" value="HATPase_dom"/>
</dbReference>
<dbReference type="SUPFAM" id="SSF55785">
    <property type="entry name" value="PYP-like sensor domain (PAS domain)"/>
    <property type="match status" value="2"/>
</dbReference>
<evidence type="ECO:0000313" key="14">
    <source>
        <dbReference type="Proteomes" id="UP000426444"/>
    </source>
</evidence>
<dbReference type="EC" id="2.7.13.3" evidence="2"/>
<dbReference type="Pfam" id="PF02518">
    <property type="entry name" value="HATPase_c"/>
    <property type="match status" value="1"/>
</dbReference>
<dbReference type="RefSeq" id="WP_156203248.1">
    <property type="nucleotide sequence ID" value="NZ_CP046457.1"/>
</dbReference>